<dbReference type="Pfam" id="PF08628">
    <property type="entry name" value="Nexin_C"/>
    <property type="match status" value="1"/>
</dbReference>
<evidence type="ECO:0000259" key="7">
    <source>
        <dbReference type="PROSITE" id="PS51207"/>
    </source>
</evidence>
<dbReference type="PROSITE" id="PS50195">
    <property type="entry name" value="PX"/>
    <property type="match status" value="1"/>
</dbReference>
<keyword evidence="4" id="KW-0472">Membrane</keyword>
<dbReference type="PROSITE" id="PS50132">
    <property type="entry name" value="RGS"/>
    <property type="match status" value="1"/>
</dbReference>
<evidence type="ECO:0000256" key="2">
    <source>
        <dbReference type="SAM" id="Coils"/>
    </source>
</evidence>
<dbReference type="InterPro" id="IPR036871">
    <property type="entry name" value="PX_dom_sf"/>
</dbReference>
<dbReference type="SMART" id="SM00312">
    <property type="entry name" value="PX"/>
    <property type="match status" value="1"/>
</dbReference>
<feature type="domain" description="PXA" evidence="7">
    <location>
        <begin position="109"/>
        <end position="301"/>
    </location>
</feature>
<accession>A0ABM0MQ28</accession>
<feature type="domain" description="PX" evidence="6">
    <location>
        <begin position="597"/>
        <end position="714"/>
    </location>
</feature>
<keyword evidence="4" id="KW-1133">Transmembrane helix</keyword>
<feature type="compositionally biased region" description="Basic residues" evidence="3">
    <location>
        <begin position="998"/>
        <end position="1014"/>
    </location>
</feature>
<evidence type="ECO:0000256" key="1">
    <source>
        <dbReference type="ARBA" id="ARBA00010883"/>
    </source>
</evidence>
<dbReference type="InterPro" id="IPR037437">
    <property type="entry name" value="SNX13_PX"/>
</dbReference>
<dbReference type="GeneID" id="102806964"/>
<dbReference type="PANTHER" id="PTHR22775">
    <property type="entry name" value="SORTING NEXIN"/>
    <property type="match status" value="1"/>
</dbReference>
<evidence type="ECO:0000256" key="4">
    <source>
        <dbReference type="SAM" id="Phobius"/>
    </source>
</evidence>
<name>A0ABM0MQ28_SACKO</name>
<feature type="compositionally biased region" description="Basic and acidic residues" evidence="3">
    <location>
        <begin position="1141"/>
        <end position="1153"/>
    </location>
</feature>
<dbReference type="InterPro" id="IPR001683">
    <property type="entry name" value="PX_dom"/>
</dbReference>
<dbReference type="InterPro" id="IPR036305">
    <property type="entry name" value="RGS_sf"/>
</dbReference>
<dbReference type="Proteomes" id="UP000694865">
    <property type="component" value="Unplaced"/>
</dbReference>
<dbReference type="Gene3D" id="3.30.1520.10">
    <property type="entry name" value="Phox-like domain"/>
    <property type="match status" value="1"/>
</dbReference>
<dbReference type="PANTHER" id="PTHR22775:SF3">
    <property type="entry name" value="SORTING NEXIN-13"/>
    <property type="match status" value="1"/>
</dbReference>
<dbReference type="Gene3D" id="1.10.167.10">
    <property type="entry name" value="Regulator of G-protein Signalling 4, domain 2"/>
    <property type="match status" value="1"/>
</dbReference>
<feature type="compositionally biased region" description="Polar residues" evidence="3">
    <location>
        <begin position="1168"/>
        <end position="1192"/>
    </location>
</feature>
<organism evidence="8 9">
    <name type="scientific">Saccoglossus kowalevskii</name>
    <name type="common">Acorn worm</name>
    <dbReference type="NCBI Taxonomy" id="10224"/>
    <lineage>
        <taxon>Eukaryota</taxon>
        <taxon>Metazoa</taxon>
        <taxon>Hemichordata</taxon>
        <taxon>Enteropneusta</taxon>
        <taxon>Harrimaniidae</taxon>
        <taxon>Saccoglossus</taxon>
    </lineage>
</organism>
<keyword evidence="8" id="KW-1185">Reference proteome</keyword>
<proteinExistence type="inferred from homology"/>
<feature type="region of interest" description="Disordered" evidence="3">
    <location>
        <begin position="972"/>
        <end position="1209"/>
    </location>
</feature>
<dbReference type="SMART" id="SM00315">
    <property type="entry name" value="RGS"/>
    <property type="match status" value="1"/>
</dbReference>
<evidence type="ECO:0000259" key="6">
    <source>
        <dbReference type="PROSITE" id="PS50195"/>
    </source>
</evidence>
<feature type="compositionally biased region" description="Basic and acidic residues" evidence="3">
    <location>
        <begin position="1018"/>
        <end position="1049"/>
    </location>
</feature>
<gene>
    <name evidence="9" type="primary">LOC102806964</name>
</gene>
<dbReference type="InterPro" id="IPR016137">
    <property type="entry name" value="RGS"/>
</dbReference>
<dbReference type="CDD" id="cd06873">
    <property type="entry name" value="PX_SNX13"/>
    <property type="match status" value="1"/>
</dbReference>
<sequence>MHMPLFVIMYKYSYKDEVKTYGWGILTVILFFTTFGLFAPVYLILYLTIFLITCVLVAYKQGCYLSEKTLHLTTDDWHLPKTKHGIQKLIDQVKKKEPKYKIDKRLTGAFIIDEPLQEVLQLAFRYYVQTWYHGKISDHEEFLHYLRQTTQSVIIAFSNRSKEVEWVPYLTRQLVDDFASHLRLFRKAHEKLSKAHRSLEEQSESCDNELESLFFDIEVEMEVNKCRDEVCTCENAELEYLRDVTDMLLFLMLPHQDFHNKPFRYLLREVIVCGMLKPMIDMITDPDYINQTIIWLSKETNITSDYFLNIIKISDSIGELEAVIEKLDHEISIQRSRDSSTDDSDTKMQLNSLQYVRRVCLETLQRLLEGNLDAAIEAEPDLSPLPGQSLYSLPLDVVLENNVALSYFIEFIGQVGGQGYLFFWLTIESYKVTAEQQLSAYHLQQAESESTGAAAAGYGGSDPEMLRAAALNIFEQYLSDNASYKLNLDDQLVKRTNQRIRNGAPSECVFDEIQRKVYDILQGDKFFPAFKLSALYVKCLAELDLLKDDSPKINDRESMHSADSSPSNSLTGSTEDLLSSSLEESHLSSELPKHAHYTLTASITNTAVLKDAGKSYAVYCIHVTRACKNSPEEVWEVYRRYSDFHDLHMMLKDKFPSLFGLSLPAKKAFNNMSRSFLDKRSKALDSYLQTLLCPDVLGNNPGMLGVLVHFLEPGVYNKGKGEFARKMDNFVNPLRNSVRNVAHTVKSVPGNIFGGMVQMSDGFNKMSDKMTDGINKMFKATPRDEFLETEKVSANIGADDDDNIPLRIMLLLMDEVFDLKSRDQWLRKRVIAFLRQIFKAAFGNMLNSKIVDYVEYTTSAEQVAEYVKVFRDSFWPNGIEAESSPERDHMTRMRTRVVAKAKLLSSMPDEMKNFIGAETTKKGVLRVFEMLQHQTLNKRLMYVCLEGMLETLFPDNKFPEVFTKLHSRSVKLRNKPSRRGVLQRSDTQTRGSLDRSNSHRKKVLERTETKHKRNNINDSKKPVEKVDSNKNTRKGKQLDRVDSKDDLVVGRKKKTNQLDRTDSVNSLDKNESLSKKHVGTVESMDELADDDDDLERPKQVECMDDSSNKLSRIESQDHSSSNSTDSRDSDILEGNGTVSEDYMKIRHSDDNINSRKKRANKLERADSETSQMTESCNTEDPLTRNNSDNTLRATKRRHYSEGDDTRDKQ</sequence>
<feature type="domain" description="RGS" evidence="5">
    <location>
        <begin position="394"/>
        <end position="526"/>
    </location>
</feature>
<feature type="transmembrane region" description="Helical" evidence="4">
    <location>
        <begin position="20"/>
        <end position="38"/>
    </location>
</feature>
<reference evidence="9" key="1">
    <citation type="submission" date="2025-08" db="UniProtKB">
        <authorList>
            <consortium name="RefSeq"/>
        </authorList>
    </citation>
    <scope>IDENTIFICATION</scope>
    <source>
        <tissue evidence="9">Testes</tissue>
    </source>
</reference>
<feature type="compositionally biased region" description="Acidic residues" evidence="3">
    <location>
        <begin position="1083"/>
        <end position="1094"/>
    </location>
</feature>
<feature type="compositionally biased region" description="Basic and acidic residues" evidence="3">
    <location>
        <begin position="1199"/>
        <end position="1209"/>
    </location>
</feature>
<dbReference type="InterPro" id="IPR013937">
    <property type="entry name" value="Sorting_nexin_C"/>
</dbReference>
<dbReference type="Pfam" id="PF00787">
    <property type="entry name" value="PX"/>
    <property type="match status" value="1"/>
</dbReference>
<evidence type="ECO:0000259" key="5">
    <source>
        <dbReference type="PROSITE" id="PS50132"/>
    </source>
</evidence>
<feature type="region of interest" description="Disordered" evidence="3">
    <location>
        <begin position="554"/>
        <end position="575"/>
    </location>
</feature>
<dbReference type="Pfam" id="PF02194">
    <property type="entry name" value="PXA"/>
    <property type="match status" value="1"/>
</dbReference>
<dbReference type="SUPFAM" id="SSF48097">
    <property type="entry name" value="Regulator of G-protein signaling, RGS"/>
    <property type="match status" value="1"/>
</dbReference>
<dbReference type="SMART" id="SM00313">
    <property type="entry name" value="PXA"/>
    <property type="match status" value="1"/>
</dbReference>
<dbReference type="PROSITE" id="PS51207">
    <property type="entry name" value="PXA"/>
    <property type="match status" value="1"/>
</dbReference>
<feature type="coiled-coil region" evidence="2">
    <location>
        <begin position="182"/>
        <end position="209"/>
    </location>
</feature>
<dbReference type="InterPro" id="IPR044926">
    <property type="entry name" value="RGS_subdomain_2"/>
</dbReference>
<dbReference type="InterPro" id="IPR003114">
    <property type="entry name" value="Phox_assoc"/>
</dbReference>
<feature type="compositionally biased region" description="Basic and acidic residues" evidence="3">
    <location>
        <begin position="1056"/>
        <end position="1074"/>
    </location>
</feature>
<evidence type="ECO:0000256" key="3">
    <source>
        <dbReference type="SAM" id="MobiDB-lite"/>
    </source>
</evidence>
<dbReference type="SUPFAM" id="SSF64268">
    <property type="entry name" value="PX domain"/>
    <property type="match status" value="1"/>
</dbReference>
<evidence type="ECO:0000313" key="8">
    <source>
        <dbReference type="Proteomes" id="UP000694865"/>
    </source>
</evidence>
<dbReference type="RefSeq" id="XP_006822119.1">
    <property type="nucleotide sequence ID" value="XM_006822056.1"/>
</dbReference>
<keyword evidence="4" id="KW-0812">Transmembrane</keyword>
<evidence type="ECO:0000313" key="9">
    <source>
        <dbReference type="RefSeq" id="XP_006822119.1"/>
    </source>
</evidence>
<comment type="similarity">
    <text evidence="1">Belongs to the sorting nexin family.</text>
</comment>
<keyword evidence="2" id="KW-0175">Coiled coil</keyword>
<protein>
    <submittedName>
        <fullName evidence="9">Sorting nexin-13-like</fullName>
    </submittedName>
</protein>
<dbReference type="Pfam" id="PF00615">
    <property type="entry name" value="RGS"/>
    <property type="match status" value="1"/>
</dbReference>